<feature type="region of interest" description="Disordered" evidence="1">
    <location>
        <begin position="495"/>
        <end position="523"/>
    </location>
</feature>
<dbReference type="OrthoDB" id="3515338at2759"/>
<feature type="compositionally biased region" description="Low complexity" evidence="1">
    <location>
        <begin position="244"/>
        <end position="256"/>
    </location>
</feature>
<dbReference type="VEuPathDB" id="FungiDB:Bcin06g03490"/>
<dbReference type="EMBL" id="CP009810">
    <property type="protein sequence ID" value="ATZ50877.1"/>
    <property type="molecule type" value="Genomic_DNA"/>
</dbReference>
<dbReference type="GeneID" id="5436740"/>
<evidence type="ECO:0000313" key="2">
    <source>
        <dbReference type="EMBL" id="ATZ50877.1"/>
    </source>
</evidence>
<dbReference type="KEGG" id="bfu:BCIN_06g03490"/>
<protein>
    <submittedName>
        <fullName evidence="2">Uncharacterized protein</fullName>
    </submittedName>
</protein>
<feature type="compositionally biased region" description="Polar residues" evidence="1">
    <location>
        <begin position="495"/>
        <end position="521"/>
    </location>
</feature>
<name>A0A384JKH9_BOTFB</name>
<feature type="compositionally biased region" description="Polar residues" evidence="1">
    <location>
        <begin position="227"/>
        <end position="241"/>
    </location>
</feature>
<feature type="region of interest" description="Disordered" evidence="1">
    <location>
        <begin position="613"/>
        <end position="632"/>
    </location>
</feature>
<feature type="region of interest" description="Disordered" evidence="1">
    <location>
        <begin position="1"/>
        <end position="33"/>
    </location>
</feature>
<keyword evidence="3" id="KW-1185">Reference proteome</keyword>
<reference evidence="2 3" key="3">
    <citation type="journal article" date="2017" name="Mol. Plant Pathol.">
        <title>A gapless genome sequence of the fungus Botrytis cinerea.</title>
        <authorList>
            <person name="Van Kan J.A."/>
            <person name="Stassen J.H."/>
            <person name="Mosbach A."/>
            <person name="Van Der Lee T.A."/>
            <person name="Faino L."/>
            <person name="Farmer A.D."/>
            <person name="Papasotiriou D.G."/>
            <person name="Zhou S."/>
            <person name="Seidl M.F."/>
            <person name="Cottam E."/>
            <person name="Edel D."/>
            <person name="Hahn M."/>
            <person name="Schwartz D.C."/>
            <person name="Dietrich R.A."/>
            <person name="Widdison S."/>
            <person name="Scalliet G."/>
        </authorList>
    </citation>
    <scope>NUCLEOTIDE SEQUENCE [LARGE SCALE GENOMIC DNA]</scope>
    <source>
        <strain evidence="2 3">B05.10</strain>
    </source>
</reference>
<dbReference type="AlphaFoldDB" id="A0A384JKH9"/>
<evidence type="ECO:0000256" key="1">
    <source>
        <dbReference type="SAM" id="MobiDB-lite"/>
    </source>
</evidence>
<reference evidence="2 3" key="2">
    <citation type="journal article" date="2012" name="Eukaryot. Cell">
        <title>Genome update of Botrytis cinerea strains B05.10 and T4.</title>
        <authorList>
            <person name="Staats M."/>
            <person name="van Kan J.A."/>
        </authorList>
    </citation>
    <scope>NUCLEOTIDE SEQUENCE [LARGE SCALE GENOMIC DNA]</scope>
    <source>
        <strain evidence="2 3">B05.10</strain>
    </source>
</reference>
<evidence type="ECO:0000313" key="3">
    <source>
        <dbReference type="Proteomes" id="UP000001798"/>
    </source>
</evidence>
<dbReference type="Proteomes" id="UP000001798">
    <property type="component" value="Chromosome 6"/>
</dbReference>
<sequence length="632" mass="69610">MMAEVEQANTQSSISPQTAPGLEPVLQPYSNTVPPTDNSVCLVDIPASDTAQQVPARVLPEKSVPESSDDEVEFVFSVPRRRKKKHRRLELPSKYTQINLASPISSAGVIGACPSSEKLIADMAPLLDPCSEPDEMNRARCYSVNATDKTAIFDTSIQPLKVPQSELPESSHSHISQNIPFKIPPSWYAKFILPPPSPTSSYYYANPTTVTTPEQDHAKKRKHQDSSENSNHVSPYVSSASKYLPRPNVLPSNSNPSPVYGHTGFVDFLEDPNVPTTFGGVPLPLPPHRPIIPGWQDFSWKQPGYSTPKRTPSVDPRARVFSNINNDSDWHRKYYFGVVDPNCRNTQQVTFGNSPTERCAQEMVSPKTIPLITQTKPVSYPSIQTKLVPESCHMPTKMSTSAITTCPVQPSLIISSNSAAYSQPTHPVTPVRHTCPSSFPRSQVAAADIRRKPSLYRIPAWPHLLDNNKASSSGALDERQNPTCVAESNDIFFPHSNTTQEARPTTSHTQNSISSLLQTPVSHPSRSQASISISASAPAARHSPNLIIDIAQTSQDTFPFAAVAARHNKPIQKVFDTFSAIIQLPLLKQAADGRRHGPLGSERMRMYREAKRAMEKANRESEKGRIESKQGK</sequence>
<feature type="compositionally biased region" description="Polar residues" evidence="1">
    <location>
        <begin position="7"/>
        <end position="18"/>
    </location>
</feature>
<reference evidence="2 3" key="1">
    <citation type="journal article" date="2011" name="PLoS Genet.">
        <title>Genomic analysis of the necrotrophic fungal pathogens Sclerotinia sclerotiorum and Botrytis cinerea.</title>
        <authorList>
            <person name="Amselem J."/>
            <person name="Cuomo C.A."/>
            <person name="van Kan J.A."/>
            <person name="Viaud M."/>
            <person name="Benito E.P."/>
            <person name="Couloux A."/>
            <person name="Coutinho P.M."/>
            <person name="de Vries R.P."/>
            <person name="Dyer P.S."/>
            <person name="Fillinger S."/>
            <person name="Fournier E."/>
            <person name="Gout L."/>
            <person name="Hahn M."/>
            <person name="Kohn L."/>
            <person name="Lapalu N."/>
            <person name="Plummer K.M."/>
            <person name="Pradier J.M."/>
            <person name="Quevillon E."/>
            <person name="Sharon A."/>
            <person name="Simon A."/>
            <person name="ten Have A."/>
            <person name="Tudzynski B."/>
            <person name="Tudzynski P."/>
            <person name="Wincker P."/>
            <person name="Andrew M."/>
            <person name="Anthouard V."/>
            <person name="Beever R.E."/>
            <person name="Beffa R."/>
            <person name="Benoit I."/>
            <person name="Bouzid O."/>
            <person name="Brault B."/>
            <person name="Chen Z."/>
            <person name="Choquer M."/>
            <person name="Collemare J."/>
            <person name="Cotton P."/>
            <person name="Danchin E.G."/>
            <person name="Da Silva C."/>
            <person name="Gautier A."/>
            <person name="Giraud C."/>
            <person name="Giraud T."/>
            <person name="Gonzalez C."/>
            <person name="Grossetete S."/>
            <person name="Guldener U."/>
            <person name="Henrissat B."/>
            <person name="Howlett B.J."/>
            <person name="Kodira C."/>
            <person name="Kretschmer M."/>
            <person name="Lappartient A."/>
            <person name="Leroch M."/>
            <person name="Levis C."/>
            <person name="Mauceli E."/>
            <person name="Neuveglise C."/>
            <person name="Oeser B."/>
            <person name="Pearson M."/>
            <person name="Poulain J."/>
            <person name="Poussereau N."/>
            <person name="Quesneville H."/>
            <person name="Rascle C."/>
            <person name="Schumacher J."/>
            <person name="Segurens B."/>
            <person name="Sexton A."/>
            <person name="Silva E."/>
            <person name="Sirven C."/>
            <person name="Soanes D.M."/>
            <person name="Talbot N.J."/>
            <person name="Templeton M."/>
            <person name="Yandava C."/>
            <person name="Yarden O."/>
            <person name="Zeng Q."/>
            <person name="Rollins J.A."/>
            <person name="Lebrun M.H."/>
            <person name="Dickman M."/>
        </authorList>
    </citation>
    <scope>NUCLEOTIDE SEQUENCE [LARGE SCALE GENOMIC DNA]</scope>
    <source>
        <strain evidence="2 3">B05.10</strain>
    </source>
</reference>
<feature type="region of interest" description="Disordered" evidence="1">
    <location>
        <begin position="204"/>
        <end position="256"/>
    </location>
</feature>
<dbReference type="RefSeq" id="XP_001556171.2">
    <property type="nucleotide sequence ID" value="XM_001556121.2"/>
</dbReference>
<gene>
    <name evidence="2" type="ORF">BCIN_06g03490</name>
</gene>
<accession>A0A384JKH9</accession>
<organism evidence="2 3">
    <name type="scientific">Botryotinia fuckeliana (strain B05.10)</name>
    <name type="common">Noble rot fungus</name>
    <name type="synonym">Botrytis cinerea</name>
    <dbReference type="NCBI Taxonomy" id="332648"/>
    <lineage>
        <taxon>Eukaryota</taxon>
        <taxon>Fungi</taxon>
        <taxon>Dikarya</taxon>
        <taxon>Ascomycota</taxon>
        <taxon>Pezizomycotina</taxon>
        <taxon>Leotiomycetes</taxon>
        <taxon>Helotiales</taxon>
        <taxon>Sclerotiniaceae</taxon>
        <taxon>Botrytis</taxon>
    </lineage>
</organism>
<proteinExistence type="predicted"/>